<evidence type="ECO:0000313" key="1">
    <source>
        <dbReference type="Proteomes" id="UP000887565"/>
    </source>
</evidence>
<sequence length="215" mass="24337">MTHRKKDKETVIRAIHIDVYRVIKNIELSPSLYELAQKIGFMPIKRTLKAYLNFARGQLHEEKHCSCCRGGLAICTNVNCAFPCAIVQCTNCNCAFCKCTALVFSFIIERAMDTPCPIRIMVQMNNAHLQMSHLLIAHMTMADVCWLNGVTTTLPLVEGAEYLTHTLDDTTHADVYYFMWFKRDGTPNSNLVTLINQLLKKEPATNADLGVYICN</sequence>
<accession>A0A915L7R6</accession>
<name>A0A915L7R6_ROMCU</name>
<reference evidence="2" key="1">
    <citation type="submission" date="2022-11" db="UniProtKB">
        <authorList>
            <consortium name="WormBaseParasite"/>
        </authorList>
    </citation>
    <scope>IDENTIFICATION</scope>
</reference>
<keyword evidence="1" id="KW-1185">Reference proteome</keyword>
<dbReference type="AlphaFoldDB" id="A0A915L7R6"/>
<dbReference type="WBParaSite" id="nRc.2.0.1.t45786-RA">
    <property type="protein sequence ID" value="nRc.2.0.1.t45786-RA"/>
    <property type="gene ID" value="nRc.2.0.1.g45786"/>
</dbReference>
<dbReference type="Proteomes" id="UP000887565">
    <property type="component" value="Unplaced"/>
</dbReference>
<evidence type="ECO:0000313" key="2">
    <source>
        <dbReference type="WBParaSite" id="nRc.2.0.1.t45786-RA"/>
    </source>
</evidence>
<organism evidence="1 2">
    <name type="scientific">Romanomermis culicivorax</name>
    <name type="common">Nematode worm</name>
    <dbReference type="NCBI Taxonomy" id="13658"/>
    <lineage>
        <taxon>Eukaryota</taxon>
        <taxon>Metazoa</taxon>
        <taxon>Ecdysozoa</taxon>
        <taxon>Nematoda</taxon>
        <taxon>Enoplea</taxon>
        <taxon>Dorylaimia</taxon>
        <taxon>Mermithida</taxon>
        <taxon>Mermithoidea</taxon>
        <taxon>Mermithidae</taxon>
        <taxon>Romanomermis</taxon>
    </lineage>
</organism>
<proteinExistence type="predicted"/>
<protein>
    <submittedName>
        <fullName evidence="2">Uncharacterized protein</fullName>
    </submittedName>
</protein>